<evidence type="ECO:0000313" key="2">
    <source>
        <dbReference type="EMBL" id="TWE11455.1"/>
    </source>
</evidence>
<protein>
    <submittedName>
        <fullName evidence="2">Dual specificity protein phosphatase-like protein</fullName>
    </submittedName>
</protein>
<name>A0A561E756_9MICO</name>
<evidence type="ECO:0000259" key="1">
    <source>
        <dbReference type="PROSITE" id="PS50056"/>
    </source>
</evidence>
<dbReference type="InterPro" id="IPR000387">
    <property type="entry name" value="Tyr_Pase_dom"/>
</dbReference>
<comment type="caution">
    <text evidence="2">The sequence shown here is derived from an EMBL/GenBank/DDBJ whole genome shotgun (WGS) entry which is preliminary data.</text>
</comment>
<dbReference type="InterPro" id="IPR029021">
    <property type="entry name" value="Prot-tyrosine_phosphatase-like"/>
</dbReference>
<dbReference type="SUPFAM" id="SSF52799">
    <property type="entry name" value="(Phosphotyrosine protein) phosphatases II"/>
    <property type="match status" value="1"/>
</dbReference>
<proteinExistence type="predicted"/>
<dbReference type="Proteomes" id="UP000318297">
    <property type="component" value="Unassembled WGS sequence"/>
</dbReference>
<reference evidence="2 3" key="1">
    <citation type="submission" date="2019-06" db="EMBL/GenBank/DDBJ databases">
        <title>Sequencing the genomes of 1000 actinobacteria strains.</title>
        <authorList>
            <person name="Klenk H.-P."/>
        </authorList>
    </citation>
    <scope>NUCLEOTIDE SEQUENCE [LARGE SCALE GENOMIC DNA]</scope>
    <source>
        <strain evidence="2 3">DSM 19560</strain>
    </source>
</reference>
<accession>A0A561E756</accession>
<organism evidence="2 3">
    <name type="scientific">Rudaeicoccus suwonensis</name>
    <dbReference type="NCBI Taxonomy" id="657409"/>
    <lineage>
        <taxon>Bacteria</taxon>
        <taxon>Bacillati</taxon>
        <taxon>Actinomycetota</taxon>
        <taxon>Actinomycetes</taxon>
        <taxon>Micrococcales</taxon>
        <taxon>Dermacoccaceae</taxon>
        <taxon>Rudaeicoccus</taxon>
    </lineage>
</organism>
<dbReference type="InterPro" id="IPR016130">
    <property type="entry name" value="Tyr_Pase_AS"/>
</dbReference>
<dbReference type="AlphaFoldDB" id="A0A561E756"/>
<dbReference type="PROSITE" id="PS00383">
    <property type="entry name" value="TYR_PHOSPHATASE_1"/>
    <property type="match status" value="1"/>
</dbReference>
<sequence length="186" mass="19738">MGRREMPTMNHHRAEDLLPIADAVRPDFPWLWWARNDSARLAGMAAPPDGFPFGFLKERGLDTVVSLVGVTAYDPTPLGKCSFELEDLRGGSEPRNPAAEGAEVARAVSAVSELIRKGHGVVVHCRMGVGRTGLVLGAFLVANGHHPDKVTTWLDDVQKARGVGQVPGSGVAGCVLLVEVLGGELG</sequence>
<dbReference type="Gene3D" id="3.90.190.10">
    <property type="entry name" value="Protein tyrosine phosphatase superfamily"/>
    <property type="match status" value="1"/>
</dbReference>
<gene>
    <name evidence="2" type="ORF">BKA23_0223</name>
</gene>
<keyword evidence="3" id="KW-1185">Reference proteome</keyword>
<dbReference type="Pfam" id="PF22785">
    <property type="entry name" value="Tc-R-P"/>
    <property type="match status" value="1"/>
</dbReference>
<dbReference type="EMBL" id="VIVQ01000001">
    <property type="protein sequence ID" value="TWE11455.1"/>
    <property type="molecule type" value="Genomic_DNA"/>
</dbReference>
<feature type="domain" description="Tyrosine specific protein phosphatases" evidence="1">
    <location>
        <begin position="102"/>
        <end position="161"/>
    </location>
</feature>
<dbReference type="PROSITE" id="PS50056">
    <property type="entry name" value="TYR_PHOSPHATASE_2"/>
    <property type="match status" value="1"/>
</dbReference>
<evidence type="ECO:0000313" key="3">
    <source>
        <dbReference type="Proteomes" id="UP000318297"/>
    </source>
</evidence>